<dbReference type="Proteomes" id="UP000254866">
    <property type="component" value="Unassembled WGS sequence"/>
</dbReference>
<dbReference type="GeneID" id="43595717"/>
<sequence>MTTREGLHILCFGASLTAGYLKSGALYHPYAGALEVALNKAFPSVNITIDVQGLSGDDVISPPGGFLPRMDILYEEAHPAHPYTHAVILGGTNDLVHLRHSREIYQALQAVWAIPLSHNTTVIALTIPECPGCSQVPAARLDRLNAAIMKRGGCVEDGGKFYTLDLHARIPYVDLHEEERSEIWGDGVHFTAKGYDLMGNIIAEKIINLVASEMEELGEVDEVETKHKNVETNKIYRLKDDGKSERNFEGKLLRSGRVL</sequence>
<dbReference type="OrthoDB" id="408760at2759"/>
<evidence type="ECO:0000313" key="2">
    <source>
        <dbReference type="EMBL" id="RDL38528.1"/>
    </source>
</evidence>
<comment type="caution">
    <text evidence="2">The sequence shown here is derived from an EMBL/GenBank/DDBJ whole genome shotgun (WGS) entry which is preliminary data.</text>
</comment>
<keyword evidence="3" id="KW-1185">Reference proteome</keyword>
<dbReference type="InterPro" id="IPR036514">
    <property type="entry name" value="SGNH_hydro_sf"/>
</dbReference>
<dbReference type="Gene3D" id="3.40.50.1110">
    <property type="entry name" value="SGNH hydrolase"/>
    <property type="match status" value="1"/>
</dbReference>
<dbReference type="RefSeq" id="XP_031871184.1">
    <property type="nucleotide sequence ID" value="XM_032011491.1"/>
</dbReference>
<dbReference type="CDD" id="cd00229">
    <property type="entry name" value="SGNH_hydrolase"/>
    <property type="match status" value="1"/>
</dbReference>
<dbReference type="PANTHER" id="PTHR30383:SF19">
    <property type="entry name" value="FIBRONECTIN TYPE-III DOMAIN-CONTAINING PROTEIN"/>
    <property type="match status" value="1"/>
</dbReference>
<dbReference type="SUPFAM" id="SSF52266">
    <property type="entry name" value="SGNH hydrolase"/>
    <property type="match status" value="1"/>
</dbReference>
<feature type="domain" description="SGNH hydrolase-type esterase" evidence="1">
    <location>
        <begin position="11"/>
        <end position="197"/>
    </location>
</feature>
<dbReference type="InterPro" id="IPR013830">
    <property type="entry name" value="SGNH_hydro"/>
</dbReference>
<dbReference type="Pfam" id="PF13472">
    <property type="entry name" value="Lipase_GDSL_2"/>
    <property type="match status" value="1"/>
</dbReference>
<dbReference type="AlphaFoldDB" id="A0A370TSQ6"/>
<dbReference type="GO" id="GO:0004622">
    <property type="term" value="F:phosphatidylcholine lysophospholipase activity"/>
    <property type="evidence" value="ECO:0007669"/>
    <property type="project" value="TreeGrafter"/>
</dbReference>
<proteinExistence type="predicted"/>
<name>A0A370TSQ6_9HELO</name>
<reference evidence="2 3" key="1">
    <citation type="journal article" date="2018" name="IMA Fungus">
        <title>IMA Genome-F 9: Draft genome sequence of Annulohypoxylon stygium, Aspergillus mulundensis, Berkeleyomyces basicola (syn. Thielaviopsis basicola), Ceratocystis smalleyi, two Cercospora beticola strains, Coleophoma cylindrospora, Fusarium fracticaudum, Phialophora cf. hyalina, and Morchella septimelata.</title>
        <authorList>
            <person name="Wingfield B.D."/>
            <person name="Bills G.F."/>
            <person name="Dong Y."/>
            <person name="Huang W."/>
            <person name="Nel W.J."/>
            <person name="Swalarsk-Parry B.S."/>
            <person name="Vaghefi N."/>
            <person name="Wilken P.M."/>
            <person name="An Z."/>
            <person name="de Beer Z.W."/>
            <person name="De Vos L."/>
            <person name="Chen L."/>
            <person name="Duong T.A."/>
            <person name="Gao Y."/>
            <person name="Hammerbacher A."/>
            <person name="Kikkert J.R."/>
            <person name="Li Y."/>
            <person name="Li H."/>
            <person name="Li K."/>
            <person name="Li Q."/>
            <person name="Liu X."/>
            <person name="Ma X."/>
            <person name="Naidoo K."/>
            <person name="Pethybridge S.J."/>
            <person name="Sun J."/>
            <person name="Steenkamp E.T."/>
            <person name="van der Nest M.A."/>
            <person name="van Wyk S."/>
            <person name="Wingfield M.J."/>
            <person name="Xiong C."/>
            <person name="Yue Q."/>
            <person name="Zhang X."/>
        </authorList>
    </citation>
    <scope>NUCLEOTIDE SEQUENCE [LARGE SCALE GENOMIC DNA]</scope>
    <source>
        <strain evidence="2 3">BP 5553</strain>
    </source>
</reference>
<evidence type="ECO:0000259" key="1">
    <source>
        <dbReference type="Pfam" id="PF13472"/>
    </source>
</evidence>
<dbReference type="InterPro" id="IPR051532">
    <property type="entry name" value="Ester_Hydrolysis_Enzymes"/>
</dbReference>
<dbReference type="EMBL" id="NPIC01000002">
    <property type="protein sequence ID" value="RDL38528.1"/>
    <property type="molecule type" value="Genomic_DNA"/>
</dbReference>
<keyword evidence="2" id="KW-0378">Hydrolase</keyword>
<dbReference type="PANTHER" id="PTHR30383">
    <property type="entry name" value="THIOESTERASE 1/PROTEASE 1/LYSOPHOSPHOLIPASE L1"/>
    <property type="match status" value="1"/>
</dbReference>
<evidence type="ECO:0000313" key="3">
    <source>
        <dbReference type="Proteomes" id="UP000254866"/>
    </source>
</evidence>
<accession>A0A370TSQ6</accession>
<organism evidence="2 3">
    <name type="scientific">Venustampulla echinocandica</name>
    <dbReference type="NCBI Taxonomy" id="2656787"/>
    <lineage>
        <taxon>Eukaryota</taxon>
        <taxon>Fungi</taxon>
        <taxon>Dikarya</taxon>
        <taxon>Ascomycota</taxon>
        <taxon>Pezizomycotina</taxon>
        <taxon>Leotiomycetes</taxon>
        <taxon>Helotiales</taxon>
        <taxon>Pleuroascaceae</taxon>
        <taxon>Venustampulla</taxon>
    </lineage>
</organism>
<protein>
    <submittedName>
        <fullName evidence="2">SGNH hydrolase</fullName>
    </submittedName>
</protein>
<gene>
    <name evidence="2" type="ORF">BP5553_02868</name>
</gene>